<dbReference type="Gene3D" id="2.60.120.290">
    <property type="entry name" value="Spermadhesin, CUB domain"/>
    <property type="match status" value="1"/>
</dbReference>
<reference evidence="4" key="1">
    <citation type="journal article" date="2023" name="Mol. Biol. Evol.">
        <title>Third-Generation Sequencing Reveals the Adaptive Role of the Epigenome in Three Deep-Sea Polychaetes.</title>
        <authorList>
            <person name="Perez M."/>
            <person name="Aroh O."/>
            <person name="Sun Y."/>
            <person name="Lan Y."/>
            <person name="Juniper S.K."/>
            <person name="Young C.R."/>
            <person name="Angers B."/>
            <person name="Qian P.Y."/>
        </authorList>
    </citation>
    <scope>NUCLEOTIDE SEQUENCE</scope>
    <source>
        <strain evidence="4">R07B-5</strain>
    </source>
</reference>
<dbReference type="InterPro" id="IPR035914">
    <property type="entry name" value="Sperma_CUB_dom_sf"/>
</dbReference>
<evidence type="ECO:0000313" key="5">
    <source>
        <dbReference type="Proteomes" id="UP001209878"/>
    </source>
</evidence>
<evidence type="ECO:0000313" key="4">
    <source>
        <dbReference type="EMBL" id="KAK2186788.1"/>
    </source>
</evidence>
<dbReference type="SUPFAM" id="SSF49854">
    <property type="entry name" value="Spermadhesin, CUB domain"/>
    <property type="match status" value="1"/>
</dbReference>
<dbReference type="GO" id="GO:0060070">
    <property type="term" value="P:canonical Wnt signaling pathway"/>
    <property type="evidence" value="ECO:0007669"/>
    <property type="project" value="TreeGrafter"/>
</dbReference>
<dbReference type="InterPro" id="IPR000859">
    <property type="entry name" value="CUB_dom"/>
</dbReference>
<dbReference type="GO" id="GO:0042813">
    <property type="term" value="F:Wnt receptor activity"/>
    <property type="evidence" value="ECO:0007669"/>
    <property type="project" value="TreeGrafter"/>
</dbReference>
<keyword evidence="5" id="KW-1185">Reference proteome</keyword>
<dbReference type="GO" id="GO:0005886">
    <property type="term" value="C:plasma membrane"/>
    <property type="evidence" value="ECO:0007669"/>
    <property type="project" value="TreeGrafter"/>
</dbReference>
<evidence type="ECO:0000259" key="3">
    <source>
        <dbReference type="PROSITE" id="PS01180"/>
    </source>
</evidence>
<gene>
    <name evidence="4" type="ORF">NP493_189g05002</name>
</gene>
<sequence>MYISVHSGERLFWNNYGDIASVSIADGKDKRPVVHTAGRCAPTIFDQNVYYYQTVDTSWSITKMNISEQTTTYEIVSPPLEAIPDTFPYYGDLTVYTDEYKVDRNDHACGHDNGGCEHICVPIPSGRRCACWDGFNVVHETKCFITTFSCPLEYTETRGRIQSPGYPGYRNNLRCQIVVHRQNPDQVIYLKVEHFDLEDQKDFLYIEPFQEWTGSRDSGHSYTGMIYPYLIFSTIVSTKPSLHCGRTVY</sequence>
<dbReference type="PANTHER" id="PTHR46513:SF13">
    <property type="entry name" value="EGF-LIKE DOMAIN-CONTAINING PROTEIN"/>
    <property type="match status" value="1"/>
</dbReference>
<feature type="domain" description="CUB" evidence="3">
    <location>
        <begin position="150"/>
        <end position="249"/>
    </location>
</feature>
<keyword evidence="1" id="KW-1015">Disulfide bond</keyword>
<protein>
    <recommendedName>
        <fullName evidence="3">CUB domain-containing protein</fullName>
    </recommendedName>
</protein>
<organism evidence="4 5">
    <name type="scientific">Ridgeia piscesae</name>
    <name type="common">Tubeworm</name>
    <dbReference type="NCBI Taxonomy" id="27915"/>
    <lineage>
        <taxon>Eukaryota</taxon>
        <taxon>Metazoa</taxon>
        <taxon>Spiralia</taxon>
        <taxon>Lophotrochozoa</taxon>
        <taxon>Annelida</taxon>
        <taxon>Polychaeta</taxon>
        <taxon>Sedentaria</taxon>
        <taxon>Canalipalpata</taxon>
        <taxon>Sabellida</taxon>
        <taxon>Siboglinidae</taxon>
        <taxon>Ridgeia</taxon>
    </lineage>
</organism>
<dbReference type="Pfam" id="PF00431">
    <property type="entry name" value="CUB"/>
    <property type="match status" value="1"/>
</dbReference>
<dbReference type="Pfam" id="PF14670">
    <property type="entry name" value="FXa_inhibition"/>
    <property type="match status" value="1"/>
</dbReference>
<dbReference type="Gene3D" id="2.120.10.30">
    <property type="entry name" value="TolB, C-terminal domain"/>
    <property type="match status" value="1"/>
</dbReference>
<dbReference type="GO" id="GO:0017147">
    <property type="term" value="F:Wnt-protein binding"/>
    <property type="evidence" value="ECO:0007669"/>
    <property type="project" value="TreeGrafter"/>
</dbReference>
<dbReference type="PANTHER" id="PTHR46513">
    <property type="entry name" value="VITELLOGENIN RECEPTOR-LIKE PROTEIN-RELATED-RELATED"/>
    <property type="match status" value="1"/>
</dbReference>
<accession>A0AAD9P274</accession>
<comment type="caution">
    <text evidence="4">The sequence shown here is derived from an EMBL/GenBank/DDBJ whole genome shotgun (WGS) entry which is preliminary data.</text>
</comment>
<evidence type="ECO:0000256" key="1">
    <source>
        <dbReference type="ARBA" id="ARBA00023157"/>
    </source>
</evidence>
<proteinExistence type="predicted"/>
<dbReference type="AlphaFoldDB" id="A0AAD9P274"/>
<dbReference type="SUPFAM" id="SSF57196">
    <property type="entry name" value="EGF/Laminin"/>
    <property type="match status" value="1"/>
</dbReference>
<dbReference type="InterPro" id="IPR050778">
    <property type="entry name" value="Cueball_EGF_LRP_Nidogen"/>
</dbReference>
<name>A0AAD9P274_RIDPI</name>
<dbReference type="PROSITE" id="PS01180">
    <property type="entry name" value="CUB"/>
    <property type="match status" value="1"/>
</dbReference>
<evidence type="ECO:0000256" key="2">
    <source>
        <dbReference type="PROSITE-ProRule" id="PRU00059"/>
    </source>
</evidence>
<comment type="caution">
    <text evidence="2">Lacks conserved residue(s) required for the propagation of feature annotation.</text>
</comment>
<dbReference type="EMBL" id="JAODUO010000189">
    <property type="protein sequence ID" value="KAK2186788.1"/>
    <property type="molecule type" value="Genomic_DNA"/>
</dbReference>
<dbReference type="Proteomes" id="UP001209878">
    <property type="component" value="Unassembled WGS sequence"/>
</dbReference>
<dbReference type="InterPro" id="IPR011042">
    <property type="entry name" value="6-blade_b-propeller_TolB-like"/>
</dbReference>